<evidence type="ECO:0000256" key="3">
    <source>
        <dbReference type="ARBA" id="ARBA00022960"/>
    </source>
</evidence>
<dbReference type="NCBIfam" id="TIGR00219">
    <property type="entry name" value="mreC"/>
    <property type="match status" value="1"/>
</dbReference>
<dbReference type="KEGG" id="dfl:DFE_2942"/>
<keyword evidence="6" id="KW-0175">Coiled coil</keyword>
<feature type="coiled-coil region" evidence="6">
    <location>
        <begin position="51"/>
        <end position="78"/>
    </location>
</feature>
<protein>
    <recommendedName>
        <fullName evidence="2 5">Cell shape-determining protein MreC</fullName>
    </recommendedName>
    <alternativeName>
        <fullName evidence="4 5">Cell shape protein MreC</fullName>
    </alternativeName>
</protein>
<dbReference type="Gene3D" id="2.40.10.350">
    <property type="entry name" value="Rod shape-determining protein MreC, domain 2"/>
    <property type="match status" value="1"/>
</dbReference>
<feature type="domain" description="Rod shape-determining protein MreC beta-barrel core" evidence="7">
    <location>
        <begin position="111"/>
        <end position="252"/>
    </location>
</feature>
<dbReference type="PANTHER" id="PTHR34138:SF1">
    <property type="entry name" value="CELL SHAPE-DETERMINING PROTEIN MREC"/>
    <property type="match status" value="1"/>
</dbReference>
<keyword evidence="3 5" id="KW-0133">Cell shape</keyword>
<dbReference type="Proteomes" id="UP000269883">
    <property type="component" value="Chromosome"/>
</dbReference>
<keyword evidence="9" id="KW-1185">Reference proteome</keyword>
<dbReference type="Gene3D" id="2.40.10.340">
    <property type="entry name" value="Rod shape-determining protein MreC, domain 1"/>
    <property type="match status" value="1"/>
</dbReference>
<evidence type="ECO:0000313" key="9">
    <source>
        <dbReference type="Proteomes" id="UP000269883"/>
    </source>
</evidence>
<evidence type="ECO:0000259" key="7">
    <source>
        <dbReference type="Pfam" id="PF04085"/>
    </source>
</evidence>
<dbReference type="InterPro" id="IPR042177">
    <property type="entry name" value="Cell/Rod_1"/>
</dbReference>
<evidence type="ECO:0000256" key="4">
    <source>
        <dbReference type="ARBA" id="ARBA00032089"/>
    </source>
</evidence>
<evidence type="ECO:0000256" key="1">
    <source>
        <dbReference type="ARBA" id="ARBA00009369"/>
    </source>
</evidence>
<dbReference type="InterPro" id="IPR007221">
    <property type="entry name" value="MreC"/>
</dbReference>
<evidence type="ECO:0000313" key="8">
    <source>
        <dbReference type="EMBL" id="BBD09668.1"/>
    </source>
</evidence>
<comment type="function">
    <text evidence="5">Involved in formation and maintenance of cell shape.</text>
</comment>
<dbReference type="EMBL" id="AP017378">
    <property type="protein sequence ID" value="BBD09668.1"/>
    <property type="molecule type" value="Genomic_DNA"/>
</dbReference>
<gene>
    <name evidence="8" type="ORF">DFE_2942</name>
</gene>
<comment type="similarity">
    <text evidence="1 5">Belongs to the MreC family.</text>
</comment>
<dbReference type="AlphaFoldDB" id="A0A2Z6B2K5"/>
<dbReference type="PIRSF" id="PIRSF038471">
    <property type="entry name" value="MreC"/>
    <property type="match status" value="1"/>
</dbReference>
<dbReference type="InterPro" id="IPR042175">
    <property type="entry name" value="Cell/Rod_MreC_2"/>
</dbReference>
<accession>A0A2Z6B2K5</accession>
<evidence type="ECO:0000256" key="2">
    <source>
        <dbReference type="ARBA" id="ARBA00013855"/>
    </source>
</evidence>
<proteinExistence type="inferred from homology"/>
<dbReference type="GO" id="GO:0005886">
    <property type="term" value="C:plasma membrane"/>
    <property type="evidence" value="ECO:0007669"/>
    <property type="project" value="TreeGrafter"/>
</dbReference>
<dbReference type="Pfam" id="PF04085">
    <property type="entry name" value="MreC"/>
    <property type="match status" value="1"/>
</dbReference>
<reference evidence="8 9" key="1">
    <citation type="journal article" date="2018" name="Sci. Adv.">
        <title>Multi-heme cytochromes provide a pathway for survival in energy-limited environments.</title>
        <authorList>
            <person name="Deng X."/>
            <person name="Dohmae N."/>
            <person name="Nealson K.H."/>
            <person name="Hashimoto K."/>
            <person name="Okamoto A."/>
        </authorList>
    </citation>
    <scope>NUCLEOTIDE SEQUENCE [LARGE SCALE GENOMIC DNA]</scope>
    <source>
        <strain evidence="8 9">IS5</strain>
    </source>
</reference>
<evidence type="ECO:0000256" key="5">
    <source>
        <dbReference type="PIRNR" id="PIRNR038471"/>
    </source>
</evidence>
<sequence length="272" mass="29603">MYLSLYTWNARTGVLDGLASRTGLEFVGWVIKPGRWIADQATTTWKRYLYLVDLRQENDLLRERLDQLTMELTAKHEQVTEAFRLRKLLGFRPPMGWTSSGARVIAQRMGPNAALGTVVIDKGTLADVDINTPVITPHGVVGRVLRSGLTASSVLLLTDHNSKIPVLGMKHRSTGILTGGGADNSLDVYYVPLNAPIDEGEILLTSGLAEIYPKGLPIARVTSVERSEISLFLTVRAEPLVNLRDLEEILLLQTQPAQAPNVSGSPAAAPGS</sequence>
<name>A0A2Z6B2K5_9BACT</name>
<evidence type="ECO:0000256" key="6">
    <source>
        <dbReference type="SAM" id="Coils"/>
    </source>
</evidence>
<dbReference type="InterPro" id="IPR055342">
    <property type="entry name" value="MreC_beta-barrel_core"/>
</dbReference>
<dbReference type="GO" id="GO:0008360">
    <property type="term" value="P:regulation of cell shape"/>
    <property type="evidence" value="ECO:0007669"/>
    <property type="project" value="UniProtKB-KW"/>
</dbReference>
<dbReference type="PANTHER" id="PTHR34138">
    <property type="entry name" value="CELL SHAPE-DETERMINING PROTEIN MREC"/>
    <property type="match status" value="1"/>
</dbReference>
<organism evidence="8 9">
    <name type="scientific">Desulfovibrio ferrophilus</name>
    <dbReference type="NCBI Taxonomy" id="241368"/>
    <lineage>
        <taxon>Bacteria</taxon>
        <taxon>Pseudomonadati</taxon>
        <taxon>Thermodesulfobacteriota</taxon>
        <taxon>Desulfovibrionia</taxon>
        <taxon>Desulfovibrionales</taxon>
        <taxon>Desulfovibrionaceae</taxon>
        <taxon>Desulfovibrio</taxon>
    </lineage>
</organism>